<comment type="caution">
    <text evidence="9">The sequence shown here is derived from an EMBL/GenBank/DDBJ whole genome shotgun (WGS) entry which is preliminary data.</text>
</comment>
<dbReference type="InterPro" id="IPR004090">
    <property type="entry name" value="Chemotax_Me-accpt_rcpt"/>
</dbReference>
<dbReference type="Gene3D" id="1.10.287.950">
    <property type="entry name" value="Methyl-accepting chemotaxis protein"/>
    <property type="match status" value="1"/>
</dbReference>
<evidence type="ECO:0000256" key="5">
    <source>
        <dbReference type="ARBA" id="ARBA00023224"/>
    </source>
</evidence>
<dbReference type="SUPFAM" id="SSF58104">
    <property type="entry name" value="Methyl-accepting chemotaxis protein (MCP) signaling domain"/>
    <property type="match status" value="1"/>
</dbReference>
<dbReference type="PRINTS" id="PR00260">
    <property type="entry name" value="CHEMTRNSDUCR"/>
</dbReference>
<dbReference type="PROSITE" id="PS50111">
    <property type="entry name" value="CHEMOTAXIS_TRANSDUC_2"/>
    <property type="match status" value="1"/>
</dbReference>
<protein>
    <submittedName>
        <fullName evidence="9">Methyl-accepting chemotaxis protein</fullName>
    </submittedName>
</protein>
<evidence type="ECO:0000256" key="3">
    <source>
        <dbReference type="ARBA" id="ARBA00022989"/>
    </source>
</evidence>
<dbReference type="InterPro" id="IPR004089">
    <property type="entry name" value="MCPsignal_dom"/>
</dbReference>
<evidence type="ECO:0000256" key="1">
    <source>
        <dbReference type="ARBA" id="ARBA00004141"/>
    </source>
</evidence>
<dbReference type="PANTHER" id="PTHR32089:SF119">
    <property type="entry name" value="METHYL-ACCEPTING CHEMOTAXIS PROTEIN CTPL"/>
    <property type="match status" value="1"/>
</dbReference>
<comment type="similarity">
    <text evidence="6">Belongs to the methyl-accepting chemotaxis (MCP) protein family.</text>
</comment>
<feature type="domain" description="Methyl-accepting transducer" evidence="8">
    <location>
        <begin position="233"/>
        <end position="469"/>
    </location>
</feature>
<evidence type="ECO:0000256" key="6">
    <source>
        <dbReference type="ARBA" id="ARBA00029447"/>
    </source>
</evidence>
<keyword evidence="3" id="KW-1133">Transmembrane helix</keyword>
<dbReference type="EMBL" id="JBHSBU010000001">
    <property type="protein sequence ID" value="MFC4158856.1"/>
    <property type="molecule type" value="Genomic_DNA"/>
</dbReference>
<evidence type="ECO:0000256" key="2">
    <source>
        <dbReference type="ARBA" id="ARBA00022692"/>
    </source>
</evidence>
<accession>A0ABV8MNH1</accession>
<keyword evidence="5 7" id="KW-0807">Transducer</keyword>
<organism evidence="9 10">
    <name type="scientific">Chitinimonas lacunae</name>
    <dbReference type="NCBI Taxonomy" id="1963018"/>
    <lineage>
        <taxon>Bacteria</taxon>
        <taxon>Pseudomonadati</taxon>
        <taxon>Pseudomonadota</taxon>
        <taxon>Betaproteobacteria</taxon>
        <taxon>Neisseriales</taxon>
        <taxon>Chitinibacteraceae</taxon>
        <taxon>Chitinimonas</taxon>
    </lineage>
</organism>
<name>A0ABV8MNH1_9NEIS</name>
<reference evidence="10" key="1">
    <citation type="journal article" date="2019" name="Int. J. Syst. Evol. Microbiol.">
        <title>The Global Catalogue of Microorganisms (GCM) 10K type strain sequencing project: providing services to taxonomists for standard genome sequencing and annotation.</title>
        <authorList>
            <consortium name="The Broad Institute Genomics Platform"/>
            <consortium name="The Broad Institute Genome Sequencing Center for Infectious Disease"/>
            <person name="Wu L."/>
            <person name="Ma J."/>
        </authorList>
    </citation>
    <scope>NUCLEOTIDE SEQUENCE [LARGE SCALE GENOMIC DNA]</scope>
    <source>
        <strain evidence="10">LMG 29894</strain>
    </source>
</reference>
<proteinExistence type="inferred from homology"/>
<dbReference type="RefSeq" id="WP_378161980.1">
    <property type="nucleotide sequence ID" value="NZ_JBHSBU010000001.1"/>
</dbReference>
<keyword evidence="10" id="KW-1185">Reference proteome</keyword>
<dbReference type="Proteomes" id="UP001595791">
    <property type="component" value="Unassembled WGS sequence"/>
</dbReference>
<keyword evidence="2" id="KW-0812">Transmembrane</keyword>
<evidence type="ECO:0000313" key="10">
    <source>
        <dbReference type="Proteomes" id="UP001595791"/>
    </source>
</evidence>
<dbReference type="SMART" id="SM00283">
    <property type="entry name" value="MA"/>
    <property type="match status" value="1"/>
</dbReference>
<dbReference type="Pfam" id="PF12729">
    <property type="entry name" value="4HB_MCP_1"/>
    <property type="match status" value="1"/>
</dbReference>
<comment type="subcellular location">
    <subcellularLocation>
        <location evidence="1">Membrane</location>
        <topology evidence="1">Multi-pass membrane protein</topology>
    </subcellularLocation>
</comment>
<evidence type="ECO:0000259" key="8">
    <source>
        <dbReference type="PROSITE" id="PS50111"/>
    </source>
</evidence>
<evidence type="ECO:0000256" key="4">
    <source>
        <dbReference type="ARBA" id="ARBA00023136"/>
    </source>
</evidence>
<evidence type="ECO:0000256" key="7">
    <source>
        <dbReference type="PROSITE-ProRule" id="PRU00284"/>
    </source>
</evidence>
<sequence>MKIRSKLIVLVGGLLVVIAALGLHSLYTQQRINHWFEQTHRSRMLPLNDLKVVADMYAVNIVDTTHKANHGSITPAQARANLAEARRRISEHWQRYRTQVVLPEEQQLVEVANAATGRADTLTSAIDAALEKQDAAEIDRLARQQLYPSIDPVSDAISKLVELQLREGGRNFATAQEDYRSARIGTLTTIVLVLLAAAVASLWLLHSINVKIAASYNALISSIGALVRTASQAVAEVRDEAHSMAGISSQTAELSHRGNDATSSMAAAIQQITDSIGHISDSAQQAHQLGEQTRKLAQDGASQIRSTVERIGSVEQAVNAAAAKVQTLGSDAAQIDSVVSVIKAVAEQTNLLALNAAIEAARAGEAGRGFAVVADEVRKLAERTALATVDIQAMAGRIGKNGSEAVQSMGNTMARVQECSTLAGQAGTAIAEILRDAEAEGQAITAIADALREHKLGTVEIARQVERIAGMSEESHLATQRMRHGSESLHGLTERLQQEISKFRHGD</sequence>
<keyword evidence="4" id="KW-0472">Membrane</keyword>
<evidence type="ECO:0000313" key="9">
    <source>
        <dbReference type="EMBL" id="MFC4158856.1"/>
    </source>
</evidence>
<dbReference type="InterPro" id="IPR024478">
    <property type="entry name" value="HlyB_4HB_MCP"/>
</dbReference>
<dbReference type="PANTHER" id="PTHR32089">
    <property type="entry name" value="METHYL-ACCEPTING CHEMOTAXIS PROTEIN MCPB"/>
    <property type="match status" value="1"/>
</dbReference>
<gene>
    <name evidence="9" type="ORF">ACFOW7_05710</name>
</gene>
<dbReference type="Pfam" id="PF00015">
    <property type="entry name" value="MCPsignal"/>
    <property type="match status" value="1"/>
</dbReference>